<dbReference type="PROSITE" id="PS00893">
    <property type="entry name" value="NUDIX_BOX"/>
    <property type="match status" value="1"/>
</dbReference>
<evidence type="ECO:0000313" key="4">
    <source>
        <dbReference type="EMBL" id="HIX82815.1"/>
    </source>
</evidence>
<evidence type="ECO:0000259" key="3">
    <source>
        <dbReference type="PROSITE" id="PS51462"/>
    </source>
</evidence>
<dbReference type="PROSITE" id="PS51462">
    <property type="entry name" value="NUDIX"/>
    <property type="match status" value="1"/>
</dbReference>
<dbReference type="FunFam" id="3.90.79.10:FF:000024">
    <property type="entry name" value="ADP-ribose pyrophosphatase"/>
    <property type="match status" value="1"/>
</dbReference>
<evidence type="ECO:0000256" key="2">
    <source>
        <dbReference type="ARBA" id="ARBA00022801"/>
    </source>
</evidence>
<dbReference type="InterPro" id="IPR015797">
    <property type="entry name" value="NUDIX_hydrolase-like_dom_sf"/>
</dbReference>
<dbReference type="GO" id="GO:0016787">
    <property type="term" value="F:hydrolase activity"/>
    <property type="evidence" value="ECO:0007669"/>
    <property type="project" value="UniProtKB-KW"/>
</dbReference>
<dbReference type="CDD" id="cd03424">
    <property type="entry name" value="NUDIX_ADPRase_Nudt5_UGPPase_Nudt14"/>
    <property type="match status" value="1"/>
</dbReference>
<feature type="domain" description="Nudix hydrolase" evidence="3">
    <location>
        <begin position="37"/>
        <end position="166"/>
    </location>
</feature>
<dbReference type="SUPFAM" id="SSF55811">
    <property type="entry name" value="Nudix"/>
    <property type="match status" value="1"/>
</dbReference>
<accession>A0A9D1XP36</accession>
<reference evidence="4" key="2">
    <citation type="submission" date="2021-04" db="EMBL/GenBank/DDBJ databases">
        <authorList>
            <person name="Gilroy R."/>
        </authorList>
    </citation>
    <scope>NUCLEOTIDE SEQUENCE</scope>
    <source>
        <strain evidence="4">ChiGjej1B1-14440</strain>
    </source>
</reference>
<dbReference type="Pfam" id="PF00293">
    <property type="entry name" value="NUDIX"/>
    <property type="match status" value="1"/>
</dbReference>
<protein>
    <submittedName>
        <fullName evidence="4">NUDIX hydrolase</fullName>
    </submittedName>
</protein>
<evidence type="ECO:0000313" key="5">
    <source>
        <dbReference type="Proteomes" id="UP000886724"/>
    </source>
</evidence>
<dbReference type="InterPro" id="IPR020084">
    <property type="entry name" value="NUDIX_hydrolase_CS"/>
</dbReference>
<dbReference type="PANTHER" id="PTHR11839:SF18">
    <property type="entry name" value="NUDIX HYDROLASE DOMAIN-CONTAINING PROTEIN"/>
    <property type="match status" value="1"/>
</dbReference>
<evidence type="ECO:0000256" key="1">
    <source>
        <dbReference type="ARBA" id="ARBA00001946"/>
    </source>
</evidence>
<reference evidence="4" key="1">
    <citation type="journal article" date="2021" name="PeerJ">
        <title>Extensive microbial diversity within the chicken gut microbiome revealed by metagenomics and culture.</title>
        <authorList>
            <person name="Gilroy R."/>
            <person name="Ravi A."/>
            <person name="Getino M."/>
            <person name="Pursley I."/>
            <person name="Horton D.L."/>
            <person name="Alikhan N.F."/>
            <person name="Baker D."/>
            <person name="Gharbi K."/>
            <person name="Hall N."/>
            <person name="Watson M."/>
            <person name="Adriaenssens E.M."/>
            <person name="Foster-Nyarko E."/>
            <person name="Jarju S."/>
            <person name="Secka A."/>
            <person name="Antonio M."/>
            <person name="Oren A."/>
            <person name="Chaudhuri R.R."/>
            <person name="La Ragione R."/>
            <person name="Hildebrand F."/>
            <person name="Pallen M.J."/>
        </authorList>
    </citation>
    <scope>NUCLEOTIDE SEQUENCE</scope>
    <source>
        <strain evidence="4">ChiGjej1B1-14440</strain>
    </source>
</reference>
<sequence length="177" mass="20108">MEKKLSSELIYQGKIINVYKDKVECENGNIATREVVRHHGGVGVLAIVDDQILLVKQYRYPNATDTLEIPAGKLELNEDTGICALRELEEETGYSAKGIELIAKFLPTPGYSDEWLYVYEAKDVFKVENPLDCDEDEVIELIRLDIDTAYQKVVSGEIFDSKTMIAIMHAYINKHHK</sequence>
<dbReference type="EMBL" id="DXET01000288">
    <property type="protein sequence ID" value="HIX82815.1"/>
    <property type="molecule type" value="Genomic_DNA"/>
</dbReference>
<dbReference type="Proteomes" id="UP000886724">
    <property type="component" value="Unassembled WGS sequence"/>
</dbReference>
<comment type="cofactor">
    <cofactor evidence="1">
        <name>Mg(2+)</name>
        <dbReference type="ChEBI" id="CHEBI:18420"/>
    </cofactor>
</comment>
<keyword evidence="2 4" id="KW-0378">Hydrolase</keyword>
<dbReference type="GO" id="GO:0005829">
    <property type="term" value="C:cytosol"/>
    <property type="evidence" value="ECO:0007669"/>
    <property type="project" value="TreeGrafter"/>
</dbReference>
<dbReference type="AlphaFoldDB" id="A0A9D1XP36"/>
<proteinExistence type="predicted"/>
<dbReference type="PANTHER" id="PTHR11839">
    <property type="entry name" value="UDP/ADP-SUGAR PYROPHOSPHATASE"/>
    <property type="match status" value="1"/>
</dbReference>
<organism evidence="4 5">
    <name type="scientific">Candidatus Erysipelatoclostridium merdavium</name>
    <dbReference type="NCBI Taxonomy" id="2838566"/>
    <lineage>
        <taxon>Bacteria</taxon>
        <taxon>Bacillati</taxon>
        <taxon>Bacillota</taxon>
        <taxon>Erysipelotrichia</taxon>
        <taxon>Erysipelotrichales</taxon>
        <taxon>Erysipelotrichales incertae sedis</taxon>
    </lineage>
</organism>
<name>A0A9D1XP36_9FIRM</name>
<dbReference type="InterPro" id="IPR000086">
    <property type="entry name" value="NUDIX_hydrolase_dom"/>
</dbReference>
<dbReference type="GO" id="GO:0006753">
    <property type="term" value="P:nucleoside phosphate metabolic process"/>
    <property type="evidence" value="ECO:0007669"/>
    <property type="project" value="TreeGrafter"/>
</dbReference>
<dbReference type="GO" id="GO:0019693">
    <property type="term" value="P:ribose phosphate metabolic process"/>
    <property type="evidence" value="ECO:0007669"/>
    <property type="project" value="TreeGrafter"/>
</dbReference>
<dbReference type="Gene3D" id="3.90.79.10">
    <property type="entry name" value="Nucleoside Triphosphate Pyrophosphohydrolase"/>
    <property type="match status" value="1"/>
</dbReference>
<comment type="caution">
    <text evidence="4">The sequence shown here is derived from an EMBL/GenBank/DDBJ whole genome shotgun (WGS) entry which is preliminary data.</text>
</comment>
<gene>
    <name evidence="4" type="ORF">H9980_12730</name>
</gene>